<protein>
    <recommendedName>
        <fullName evidence="3">Outer membrane lipoprotein-sorting protein</fullName>
    </recommendedName>
</protein>
<keyword evidence="2" id="KW-1185">Reference proteome</keyword>
<dbReference type="Proteomes" id="UP000601108">
    <property type="component" value="Unassembled WGS sequence"/>
</dbReference>
<accession>A0A918JX88</accession>
<organism evidence="1 2">
    <name type="scientific">Aquimarina muelleri</name>
    <dbReference type="NCBI Taxonomy" id="279356"/>
    <lineage>
        <taxon>Bacteria</taxon>
        <taxon>Pseudomonadati</taxon>
        <taxon>Bacteroidota</taxon>
        <taxon>Flavobacteriia</taxon>
        <taxon>Flavobacteriales</taxon>
        <taxon>Flavobacteriaceae</taxon>
        <taxon>Aquimarina</taxon>
    </lineage>
</organism>
<reference evidence="1 2" key="1">
    <citation type="journal article" date="2014" name="Int. J. Syst. Evol. Microbiol.">
        <title>Complete genome sequence of Corynebacterium casei LMG S-19264T (=DSM 44701T), isolated from a smear-ripened cheese.</title>
        <authorList>
            <consortium name="US DOE Joint Genome Institute (JGI-PGF)"/>
            <person name="Walter F."/>
            <person name="Albersmeier A."/>
            <person name="Kalinowski J."/>
            <person name="Ruckert C."/>
        </authorList>
    </citation>
    <scope>NUCLEOTIDE SEQUENCE [LARGE SCALE GENOMIC DNA]</scope>
    <source>
        <strain evidence="1 2">KCTC 12285</strain>
    </source>
</reference>
<evidence type="ECO:0008006" key="3">
    <source>
        <dbReference type="Google" id="ProtNLM"/>
    </source>
</evidence>
<proteinExistence type="predicted"/>
<dbReference type="Gene3D" id="2.50.20.10">
    <property type="entry name" value="Lipoprotein localisation LolA/LolB/LppX"/>
    <property type="match status" value="1"/>
</dbReference>
<dbReference type="AlphaFoldDB" id="A0A918JX88"/>
<sequence length="239" mass="27871">MKKEYKYIIFLWCCIYYINSNAQNQQVKDLFNKITKVYSAKKQYEIDVTYAMYRGATGNNITESYTGKMVKNNDFSQFTVLDSEMLQFSNTQLSINHKIKTITYIPVKGTSAQDMLFNMNTFLQYYDKATITEKNGIIICDMVPTKHNDQNQYGKVTLYINKDSYLIEKQELFFSNLIPFVEDKNTTKMDIGRLVIVLKYNQLASKTAPTLNEYIQVLSTKKVTLAEQYKGYHLINQAH</sequence>
<name>A0A918JX88_9FLAO</name>
<evidence type="ECO:0000313" key="2">
    <source>
        <dbReference type="Proteomes" id="UP000601108"/>
    </source>
</evidence>
<comment type="caution">
    <text evidence="1">The sequence shown here is derived from an EMBL/GenBank/DDBJ whole genome shotgun (WGS) entry which is preliminary data.</text>
</comment>
<dbReference type="EMBL" id="BMWS01000009">
    <property type="protein sequence ID" value="GGX16278.1"/>
    <property type="molecule type" value="Genomic_DNA"/>
</dbReference>
<evidence type="ECO:0000313" key="1">
    <source>
        <dbReference type="EMBL" id="GGX16278.1"/>
    </source>
</evidence>
<dbReference type="RefSeq" id="WP_027413415.1">
    <property type="nucleotide sequence ID" value="NZ_BMWS01000009.1"/>
</dbReference>
<gene>
    <name evidence="1" type="ORF">GCM10007384_17290</name>
</gene>